<accession>A0ABN8HQ03</accession>
<evidence type="ECO:0000313" key="1">
    <source>
        <dbReference type="EMBL" id="CAH2039606.1"/>
    </source>
</evidence>
<dbReference type="EMBL" id="OW152823">
    <property type="protein sequence ID" value="CAH2039606.1"/>
    <property type="molecule type" value="Genomic_DNA"/>
</dbReference>
<protein>
    <submittedName>
        <fullName evidence="1">Uncharacterized protein</fullName>
    </submittedName>
</protein>
<organism evidence="1 2">
    <name type="scientific">Iphiclides podalirius</name>
    <name type="common">scarce swallowtail</name>
    <dbReference type="NCBI Taxonomy" id="110791"/>
    <lineage>
        <taxon>Eukaryota</taxon>
        <taxon>Metazoa</taxon>
        <taxon>Ecdysozoa</taxon>
        <taxon>Arthropoda</taxon>
        <taxon>Hexapoda</taxon>
        <taxon>Insecta</taxon>
        <taxon>Pterygota</taxon>
        <taxon>Neoptera</taxon>
        <taxon>Endopterygota</taxon>
        <taxon>Lepidoptera</taxon>
        <taxon>Glossata</taxon>
        <taxon>Ditrysia</taxon>
        <taxon>Papilionoidea</taxon>
        <taxon>Papilionidae</taxon>
        <taxon>Papilioninae</taxon>
        <taxon>Iphiclides</taxon>
    </lineage>
</organism>
<keyword evidence="2" id="KW-1185">Reference proteome</keyword>
<feature type="non-terminal residue" evidence="1">
    <location>
        <position position="110"/>
    </location>
</feature>
<gene>
    <name evidence="1" type="ORF">IPOD504_LOCUS1817</name>
</gene>
<proteinExistence type="predicted"/>
<reference evidence="1" key="1">
    <citation type="submission" date="2022-03" db="EMBL/GenBank/DDBJ databases">
        <authorList>
            <person name="Martin H S."/>
        </authorList>
    </citation>
    <scope>NUCLEOTIDE SEQUENCE</scope>
</reference>
<dbReference type="Proteomes" id="UP000837857">
    <property type="component" value="Chromosome 11"/>
</dbReference>
<sequence>MHHTKLHLDSTGVESATVTQALAVSHEVSAYDVLPPQSLSPHSHSVDATANTAASIHITDTANECAGGFARAADVTLHSPPPLDSQHNVALTVSARDDSNSIVMMTQIRS</sequence>
<name>A0ABN8HQ03_9NEOP</name>
<evidence type="ECO:0000313" key="2">
    <source>
        <dbReference type="Proteomes" id="UP000837857"/>
    </source>
</evidence>